<name>A0A5N0T4F5_9MICO</name>
<comment type="subcellular location">
    <subcellularLocation>
        <location evidence="1 5">Cytoplasm</location>
    </subcellularLocation>
</comment>
<protein>
    <recommendedName>
        <fullName evidence="3 5">Regulatory protein RecX</fullName>
    </recommendedName>
</protein>
<dbReference type="EMBL" id="VYUY01000022">
    <property type="protein sequence ID" value="KAA9129935.1"/>
    <property type="molecule type" value="Genomic_DNA"/>
</dbReference>
<dbReference type="InterPro" id="IPR003783">
    <property type="entry name" value="Regulatory_RecX"/>
</dbReference>
<evidence type="ECO:0000256" key="2">
    <source>
        <dbReference type="ARBA" id="ARBA00009695"/>
    </source>
</evidence>
<reference evidence="10" key="1">
    <citation type="submission" date="2019-09" db="EMBL/GenBank/DDBJ databases">
        <title>Mumia zhuanghuii sp. nov. isolated from the intestinal contents of plateau pika (Ochotona curzoniae) in the Qinghai-Tibet plateau of China.</title>
        <authorList>
            <person name="Tian Z."/>
        </authorList>
    </citation>
    <scope>NUCLEOTIDE SEQUENCE [LARGE SCALE GENOMIC DNA]</scope>
    <source>
        <strain evidence="10">L-033</strain>
    </source>
</reference>
<evidence type="ECO:0000259" key="8">
    <source>
        <dbReference type="Pfam" id="PF21981"/>
    </source>
</evidence>
<evidence type="ECO:0000313" key="10">
    <source>
        <dbReference type="Proteomes" id="UP000326838"/>
    </source>
</evidence>
<feature type="compositionally biased region" description="Acidic residues" evidence="6">
    <location>
        <begin position="76"/>
        <end position="85"/>
    </location>
</feature>
<dbReference type="InterPro" id="IPR036388">
    <property type="entry name" value="WH-like_DNA-bd_sf"/>
</dbReference>
<dbReference type="Proteomes" id="UP000326838">
    <property type="component" value="Unassembled WGS sequence"/>
</dbReference>
<keyword evidence="10" id="KW-1185">Reference proteome</keyword>
<comment type="caution">
    <text evidence="9">The sequence shown here is derived from an EMBL/GenBank/DDBJ whole genome shotgun (WGS) entry which is preliminary data.</text>
</comment>
<sequence length="261" mass="27828">MRTGDGGGPDRLAPVTPLFGPRGGAAVPADAEPVEEPLAEQWHPTWRSDPAPGPGRLPDELPTRTSRARPVFFAVGDEEDVDDAGDERAGDVHGVDAASTPDLDGAERMLLRKLTARQLSVSEARSLLRTQELASDAVEQLIAVFLDRGYLDDGRLAEQLVHAGSERKGQGRRAIAQTLSARGVPRDVADAALAVLPDDDADRALEFARTKARQLRHLDETTALRRLMGQLSRRGYPGSVASAAARTALSENSSGGGVRFS</sequence>
<evidence type="ECO:0000256" key="5">
    <source>
        <dbReference type="HAMAP-Rule" id="MF_01114"/>
    </source>
</evidence>
<evidence type="ECO:0000256" key="4">
    <source>
        <dbReference type="ARBA" id="ARBA00022490"/>
    </source>
</evidence>
<dbReference type="HAMAP" id="MF_01114">
    <property type="entry name" value="RecX"/>
    <property type="match status" value="1"/>
</dbReference>
<feature type="domain" description="RecX third three-helical" evidence="8">
    <location>
        <begin position="198"/>
        <end position="243"/>
    </location>
</feature>
<dbReference type="PANTHER" id="PTHR33602">
    <property type="entry name" value="REGULATORY PROTEIN RECX FAMILY PROTEIN"/>
    <property type="match status" value="1"/>
</dbReference>
<dbReference type="GO" id="GO:0005737">
    <property type="term" value="C:cytoplasm"/>
    <property type="evidence" value="ECO:0007669"/>
    <property type="project" value="UniProtKB-SubCell"/>
</dbReference>
<dbReference type="InterPro" id="IPR053925">
    <property type="entry name" value="RecX_HTH_3rd"/>
</dbReference>
<evidence type="ECO:0000256" key="6">
    <source>
        <dbReference type="SAM" id="MobiDB-lite"/>
    </source>
</evidence>
<dbReference type="Pfam" id="PF02631">
    <property type="entry name" value="RecX_HTH2"/>
    <property type="match status" value="1"/>
</dbReference>
<dbReference type="Gene3D" id="1.10.10.10">
    <property type="entry name" value="Winged helix-like DNA-binding domain superfamily/Winged helix DNA-binding domain"/>
    <property type="match status" value="1"/>
</dbReference>
<dbReference type="Pfam" id="PF21981">
    <property type="entry name" value="RecX_HTH3"/>
    <property type="match status" value="1"/>
</dbReference>
<evidence type="ECO:0000259" key="7">
    <source>
        <dbReference type="Pfam" id="PF02631"/>
    </source>
</evidence>
<dbReference type="InterPro" id="IPR053924">
    <property type="entry name" value="RecX_HTH_2nd"/>
</dbReference>
<gene>
    <name evidence="5" type="primary">recX</name>
    <name evidence="9" type="ORF">F6B40_14670</name>
</gene>
<dbReference type="RefSeq" id="WP_150895351.1">
    <property type="nucleotide sequence ID" value="NZ_VYUY01000022.1"/>
</dbReference>
<evidence type="ECO:0000313" key="9">
    <source>
        <dbReference type="EMBL" id="KAA9129935.1"/>
    </source>
</evidence>
<dbReference type="PANTHER" id="PTHR33602:SF1">
    <property type="entry name" value="REGULATORY PROTEIN RECX FAMILY PROTEIN"/>
    <property type="match status" value="1"/>
</dbReference>
<feature type="region of interest" description="Disordered" evidence="6">
    <location>
        <begin position="1"/>
        <end position="100"/>
    </location>
</feature>
<dbReference type="GO" id="GO:0006282">
    <property type="term" value="P:regulation of DNA repair"/>
    <property type="evidence" value="ECO:0007669"/>
    <property type="project" value="UniProtKB-UniRule"/>
</dbReference>
<comment type="similarity">
    <text evidence="2 5">Belongs to the RecX family.</text>
</comment>
<organism evidence="9 10">
    <name type="scientific">Microbacterium caowuchunii</name>
    <dbReference type="NCBI Taxonomy" id="2614638"/>
    <lineage>
        <taxon>Bacteria</taxon>
        <taxon>Bacillati</taxon>
        <taxon>Actinomycetota</taxon>
        <taxon>Actinomycetes</taxon>
        <taxon>Micrococcales</taxon>
        <taxon>Microbacteriaceae</taxon>
        <taxon>Microbacterium</taxon>
    </lineage>
</organism>
<feature type="domain" description="RecX second three-helical" evidence="7">
    <location>
        <begin position="152"/>
        <end position="193"/>
    </location>
</feature>
<keyword evidence="4 5" id="KW-0963">Cytoplasm</keyword>
<accession>A0A5N0T4F5</accession>
<evidence type="ECO:0000256" key="1">
    <source>
        <dbReference type="ARBA" id="ARBA00004496"/>
    </source>
</evidence>
<evidence type="ECO:0000256" key="3">
    <source>
        <dbReference type="ARBA" id="ARBA00018111"/>
    </source>
</evidence>
<dbReference type="AlphaFoldDB" id="A0A5N0T4F5"/>
<comment type="function">
    <text evidence="5">Modulates RecA activity.</text>
</comment>
<proteinExistence type="inferred from homology"/>